<name>A0A3E4HIU3_PHOVU</name>
<dbReference type="InterPro" id="IPR050219">
    <property type="entry name" value="DnaG_primase"/>
</dbReference>
<dbReference type="EMBL" id="QSTG01000014">
    <property type="protein sequence ID" value="RGM44150.1"/>
    <property type="molecule type" value="Genomic_DNA"/>
</dbReference>
<keyword evidence="1" id="KW-0479">Metal-binding</keyword>
<keyword evidence="2" id="KW-0863">Zinc-finger</keyword>
<dbReference type="SMART" id="SM00400">
    <property type="entry name" value="ZnF_CHCC"/>
    <property type="match status" value="1"/>
</dbReference>
<dbReference type="EMBL" id="QSJM01000008">
    <property type="protein sequence ID" value="RHD83841.1"/>
    <property type="molecule type" value="Genomic_DNA"/>
</dbReference>
<dbReference type="Proteomes" id="UP000285469">
    <property type="component" value="Unassembled WGS sequence"/>
</dbReference>
<feature type="domain" description="Zinc finger CHC2-type" evidence="4">
    <location>
        <begin position="30"/>
        <end position="85"/>
    </location>
</feature>
<dbReference type="InterPro" id="IPR002694">
    <property type="entry name" value="Znf_CHC2"/>
</dbReference>
<dbReference type="SUPFAM" id="SSF57783">
    <property type="entry name" value="Zinc beta-ribbon"/>
    <property type="match status" value="1"/>
</dbReference>
<reference evidence="8 9" key="1">
    <citation type="submission" date="2018-08" db="EMBL/GenBank/DDBJ databases">
        <title>A genome reference for cultivated species of the human gut microbiota.</title>
        <authorList>
            <person name="Zou Y."/>
            <person name="Xue W."/>
            <person name="Luo G."/>
        </authorList>
    </citation>
    <scope>NUCLEOTIDE SEQUENCE [LARGE SCALE GENOMIC DNA]</scope>
    <source>
        <strain evidence="6 10">AF12-25</strain>
        <strain evidence="7 9">AM30-40</strain>
        <strain evidence="5 8">OM08-13BH</strain>
    </source>
</reference>
<dbReference type="AlphaFoldDB" id="A0A3E4HIU3"/>
<dbReference type="RefSeq" id="WP_117588902.1">
    <property type="nucleotide sequence ID" value="NZ_DAWDIY010000008.1"/>
</dbReference>
<evidence type="ECO:0000313" key="9">
    <source>
        <dbReference type="Proteomes" id="UP000283429"/>
    </source>
</evidence>
<proteinExistence type="predicted"/>
<evidence type="ECO:0000313" key="7">
    <source>
        <dbReference type="EMBL" id="RHD83841.1"/>
    </source>
</evidence>
<evidence type="ECO:0000313" key="10">
    <source>
        <dbReference type="Proteomes" id="UP000285469"/>
    </source>
</evidence>
<evidence type="ECO:0000259" key="4">
    <source>
        <dbReference type="SMART" id="SM00400"/>
    </source>
</evidence>
<dbReference type="GO" id="GO:0003899">
    <property type="term" value="F:DNA-directed RNA polymerase activity"/>
    <property type="evidence" value="ECO:0007669"/>
    <property type="project" value="InterPro"/>
</dbReference>
<dbReference type="EMBL" id="QSAI01000001">
    <property type="protein sequence ID" value="RGW50763.1"/>
    <property type="molecule type" value="Genomic_DNA"/>
</dbReference>
<dbReference type="Gene3D" id="3.90.580.10">
    <property type="entry name" value="Zinc finger, CHC2-type domain"/>
    <property type="match status" value="1"/>
</dbReference>
<dbReference type="GO" id="GO:0003677">
    <property type="term" value="F:DNA binding"/>
    <property type="evidence" value="ECO:0007669"/>
    <property type="project" value="InterPro"/>
</dbReference>
<sequence length="317" mass="37172">MTIDEIKSVSIVQFLETEGFQYAYIHRGNYWYLSPFRAESSPSFNVSPTKNLWNDFGANSGGNIINLVQKMHPSWNNHQVLTYLEQQIKSHNLKYAEDYEAMTKEQQRINRWNQSQIAEKMKESKSITFIDRICKLSHPNLKSYISQRRVDFEVAQDFCKEIHYHINDKHYYAIAFENIDGGMEIRNKYCKRSIGKKTISIIRTNGESHPECCIFEGLFDMLTYASLKKWMMDIQLYIECECDYIVLNSISNIKTALPYLQNYNVIHCYLDNDAAGAATMKKIKDEYSDKVIDESIRYRNFKDLNDVINGTVKKQQT</sequence>
<dbReference type="Proteomes" id="UP000261003">
    <property type="component" value="Unassembled WGS sequence"/>
</dbReference>
<dbReference type="GO" id="GO:0008270">
    <property type="term" value="F:zinc ion binding"/>
    <property type="evidence" value="ECO:0007669"/>
    <property type="project" value="UniProtKB-KW"/>
</dbReference>
<dbReference type="Pfam" id="PF13155">
    <property type="entry name" value="Toprim_2"/>
    <property type="match status" value="1"/>
</dbReference>
<dbReference type="InterPro" id="IPR036977">
    <property type="entry name" value="DNA_primase_Znf_CHC2"/>
</dbReference>
<evidence type="ECO:0000256" key="3">
    <source>
        <dbReference type="ARBA" id="ARBA00022833"/>
    </source>
</evidence>
<dbReference type="GO" id="GO:0006269">
    <property type="term" value="P:DNA replication, synthesis of primer"/>
    <property type="evidence" value="ECO:0007669"/>
    <property type="project" value="TreeGrafter"/>
</dbReference>
<dbReference type="Pfam" id="PF01807">
    <property type="entry name" value="Zn_ribbon_DnaG"/>
    <property type="match status" value="1"/>
</dbReference>
<organism evidence="5 8">
    <name type="scientific">Phocaeicola vulgatus</name>
    <name type="common">Bacteroides vulgatus</name>
    <dbReference type="NCBI Taxonomy" id="821"/>
    <lineage>
        <taxon>Bacteria</taxon>
        <taxon>Pseudomonadati</taxon>
        <taxon>Bacteroidota</taxon>
        <taxon>Bacteroidia</taxon>
        <taxon>Bacteroidales</taxon>
        <taxon>Bacteroidaceae</taxon>
        <taxon>Phocaeicola</taxon>
    </lineage>
</organism>
<evidence type="ECO:0000256" key="2">
    <source>
        <dbReference type="ARBA" id="ARBA00022771"/>
    </source>
</evidence>
<dbReference type="PANTHER" id="PTHR30313">
    <property type="entry name" value="DNA PRIMASE"/>
    <property type="match status" value="1"/>
</dbReference>
<keyword evidence="3" id="KW-0862">Zinc</keyword>
<evidence type="ECO:0000313" key="6">
    <source>
        <dbReference type="EMBL" id="RGW50763.1"/>
    </source>
</evidence>
<evidence type="ECO:0000313" key="5">
    <source>
        <dbReference type="EMBL" id="RGM44150.1"/>
    </source>
</evidence>
<comment type="caution">
    <text evidence="5">The sequence shown here is derived from an EMBL/GenBank/DDBJ whole genome shotgun (WGS) entry which is preliminary data.</text>
</comment>
<dbReference type="Gene3D" id="3.40.1360.10">
    <property type="match status" value="1"/>
</dbReference>
<dbReference type="Proteomes" id="UP000283429">
    <property type="component" value="Unassembled WGS sequence"/>
</dbReference>
<dbReference type="GO" id="GO:0005737">
    <property type="term" value="C:cytoplasm"/>
    <property type="evidence" value="ECO:0007669"/>
    <property type="project" value="TreeGrafter"/>
</dbReference>
<protein>
    <submittedName>
        <fullName evidence="5">DNA primase</fullName>
    </submittedName>
</protein>
<dbReference type="PANTHER" id="PTHR30313:SF2">
    <property type="entry name" value="DNA PRIMASE"/>
    <property type="match status" value="1"/>
</dbReference>
<gene>
    <name evidence="7" type="ORF">DW783_04285</name>
    <name evidence="6" type="ORF">DWV70_00760</name>
    <name evidence="5" type="ORF">DXC16_10005</name>
</gene>
<evidence type="ECO:0000313" key="8">
    <source>
        <dbReference type="Proteomes" id="UP000261003"/>
    </source>
</evidence>
<accession>A0A3E4HIU3</accession>
<evidence type="ECO:0000256" key="1">
    <source>
        <dbReference type="ARBA" id="ARBA00022723"/>
    </source>
</evidence>